<reference evidence="12 13" key="1">
    <citation type="journal article" date="2015" name="Nature">
        <title>rRNA introns, odd ribosomes, and small enigmatic genomes across a large radiation of phyla.</title>
        <authorList>
            <person name="Brown C.T."/>
            <person name="Hug L.A."/>
            <person name="Thomas B.C."/>
            <person name="Sharon I."/>
            <person name="Castelle C.J."/>
            <person name="Singh A."/>
            <person name="Wilkins M.J."/>
            <person name="Williams K.H."/>
            <person name="Banfield J.F."/>
        </authorList>
    </citation>
    <scope>NUCLEOTIDE SEQUENCE [LARGE SCALE GENOMIC DNA]</scope>
</reference>
<evidence type="ECO:0000256" key="9">
    <source>
        <dbReference type="RuleBase" id="RU003979"/>
    </source>
</evidence>
<comment type="similarity">
    <text evidence="1 7 8">Belongs to the universal ribosomal protein uL11 family.</text>
</comment>
<keyword evidence="2 7" id="KW-0488">Methylation</keyword>
<dbReference type="PANTHER" id="PTHR11661:SF1">
    <property type="entry name" value="LARGE RIBOSOMAL SUBUNIT PROTEIN UL11M"/>
    <property type="match status" value="1"/>
</dbReference>
<dbReference type="CDD" id="cd00349">
    <property type="entry name" value="Ribosomal_L11"/>
    <property type="match status" value="1"/>
</dbReference>
<dbReference type="InterPro" id="IPR020784">
    <property type="entry name" value="Ribosomal_uL11_N"/>
</dbReference>
<organism evidence="12 13">
    <name type="scientific">Candidatus Azambacteria bacterium GW2011_GWC2_45_7b</name>
    <dbReference type="NCBI Taxonomy" id="1618621"/>
    <lineage>
        <taxon>Bacteria</taxon>
        <taxon>Candidatus Azamiibacteriota</taxon>
    </lineage>
</organism>
<dbReference type="InterPro" id="IPR000911">
    <property type="entry name" value="Ribosomal_uL11"/>
</dbReference>
<feature type="domain" description="Large ribosomal subunit protein uL11 C-terminal" evidence="10">
    <location>
        <begin position="71"/>
        <end position="139"/>
    </location>
</feature>
<dbReference type="InterPro" id="IPR020783">
    <property type="entry name" value="Ribosomal_uL11_C"/>
</dbReference>
<dbReference type="InterPro" id="IPR036796">
    <property type="entry name" value="Ribosomal_uL11_N_sf"/>
</dbReference>
<name>A0A837IMZ6_9BACT</name>
<dbReference type="Gene3D" id="1.10.10.250">
    <property type="entry name" value="Ribosomal protein L11, C-terminal domain"/>
    <property type="match status" value="1"/>
</dbReference>
<evidence type="ECO:0000256" key="7">
    <source>
        <dbReference type="HAMAP-Rule" id="MF_00736"/>
    </source>
</evidence>
<dbReference type="Pfam" id="PF00298">
    <property type="entry name" value="Ribosomal_L11"/>
    <property type="match status" value="1"/>
</dbReference>
<dbReference type="HAMAP" id="MF_00736">
    <property type="entry name" value="Ribosomal_uL11"/>
    <property type="match status" value="1"/>
</dbReference>
<accession>A0A837IMZ6</accession>
<dbReference type="InterPro" id="IPR020785">
    <property type="entry name" value="Ribosomal_uL11_CS"/>
</dbReference>
<evidence type="ECO:0000313" key="12">
    <source>
        <dbReference type="EMBL" id="KKU12432.1"/>
    </source>
</evidence>
<comment type="function">
    <text evidence="7 9">Forms part of the ribosomal stalk which helps the ribosome interact with GTP-bound translation factors.</text>
</comment>
<evidence type="ECO:0000256" key="1">
    <source>
        <dbReference type="ARBA" id="ARBA00010537"/>
    </source>
</evidence>
<dbReference type="GO" id="GO:0070180">
    <property type="term" value="F:large ribosomal subunit rRNA binding"/>
    <property type="evidence" value="ECO:0007669"/>
    <property type="project" value="UniProtKB-UniRule"/>
</dbReference>
<evidence type="ECO:0000256" key="4">
    <source>
        <dbReference type="ARBA" id="ARBA00022884"/>
    </source>
</evidence>
<comment type="caution">
    <text evidence="12">The sequence shown here is derived from an EMBL/GenBank/DDBJ whole genome shotgun (WGS) entry which is preliminary data.</text>
</comment>
<evidence type="ECO:0000256" key="5">
    <source>
        <dbReference type="ARBA" id="ARBA00022980"/>
    </source>
</evidence>
<evidence type="ECO:0000259" key="10">
    <source>
        <dbReference type="Pfam" id="PF00298"/>
    </source>
</evidence>
<keyword evidence="5 7" id="KW-0689">Ribosomal protein</keyword>
<dbReference type="Proteomes" id="UP000034909">
    <property type="component" value="Unassembled WGS sequence"/>
</dbReference>
<keyword evidence="4 7" id="KW-0694">RNA-binding</keyword>
<protein>
    <recommendedName>
        <fullName evidence="7">Large ribosomal subunit protein uL11</fullName>
    </recommendedName>
</protein>
<dbReference type="FunFam" id="1.10.10.250:FF:000001">
    <property type="entry name" value="50S ribosomal protein L11"/>
    <property type="match status" value="1"/>
</dbReference>
<comment type="PTM">
    <text evidence="7 9">One or more lysine residues are methylated.</text>
</comment>
<keyword evidence="6 7" id="KW-0687">Ribonucleoprotein</keyword>
<dbReference type="Gene3D" id="3.30.1550.10">
    <property type="entry name" value="Ribosomal protein L11/L12, N-terminal domain"/>
    <property type="match status" value="1"/>
</dbReference>
<comment type="subunit">
    <text evidence="7">Part of the ribosomal stalk of the 50S ribosomal subunit. Interacts with L10 and the large rRNA to form the base of the stalk. L10 forms an elongated spine to which L12 dimers bind in a sequential fashion forming a multimeric L10(L12)X complex.</text>
</comment>
<gene>
    <name evidence="7" type="primary">rplK</name>
    <name evidence="12" type="ORF">UX18_C0024G0001</name>
</gene>
<dbReference type="PANTHER" id="PTHR11661">
    <property type="entry name" value="60S RIBOSOMAL PROTEIN L12"/>
    <property type="match status" value="1"/>
</dbReference>
<dbReference type="GO" id="GO:0003735">
    <property type="term" value="F:structural constituent of ribosome"/>
    <property type="evidence" value="ECO:0007669"/>
    <property type="project" value="InterPro"/>
</dbReference>
<dbReference type="Pfam" id="PF03946">
    <property type="entry name" value="Ribosomal_L11_N"/>
    <property type="match status" value="1"/>
</dbReference>
<dbReference type="AlphaFoldDB" id="A0A837IMZ6"/>
<dbReference type="SUPFAM" id="SSF54747">
    <property type="entry name" value="Ribosomal L11/L12e N-terminal domain"/>
    <property type="match status" value="1"/>
</dbReference>
<dbReference type="GO" id="GO:0006412">
    <property type="term" value="P:translation"/>
    <property type="evidence" value="ECO:0007669"/>
    <property type="project" value="UniProtKB-UniRule"/>
</dbReference>
<dbReference type="NCBIfam" id="TIGR01632">
    <property type="entry name" value="L11_bact"/>
    <property type="match status" value="1"/>
</dbReference>
<evidence type="ECO:0000256" key="6">
    <source>
        <dbReference type="ARBA" id="ARBA00023274"/>
    </source>
</evidence>
<dbReference type="SMART" id="SM00649">
    <property type="entry name" value="RL11"/>
    <property type="match status" value="1"/>
</dbReference>
<dbReference type="EMBL" id="LCLF01000024">
    <property type="protein sequence ID" value="KKU12432.1"/>
    <property type="molecule type" value="Genomic_DNA"/>
</dbReference>
<proteinExistence type="inferred from homology"/>
<evidence type="ECO:0000256" key="2">
    <source>
        <dbReference type="ARBA" id="ARBA00022481"/>
    </source>
</evidence>
<dbReference type="InterPro" id="IPR036769">
    <property type="entry name" value="Ribosomal_uL11_C_sf"/>
</dbReference>
<dbReference type="GO" id="GO:0022625">
    <property type="term" value="C:cytosolic large ribosomal subunit"/>
    <property type="evidence" value="ECO:0007669"/>
    <property type="project" value="TreeGrafter"/>
</dbReference>
<evidence type="ECO:0000313" key="13">
    <source>
        <dbReference type="Proteomes" id="UP000034909"/>
    </source>
</evidence>
<evidence type="ECO:0000256" key="8">
    <source>
        <dbReference type="RuleBase" id="RU003978"/>
    </source>
</evidence>
<evidence type="ECO:0000256" key="3">
    <source>
        <dbReference type="ARBA" id="ARBA00022730"/>
    </source>
</evidence>
<sequence length="141" mass="14882">MAKAIKTIIKIQAPAGKATPAPPIGPALGQHGINIGEFVSKFNAATAQMGDDIIPAEITIYQDRTFDFKLKTPPASDLLKKAAGIEKGTGNPKTTKAGKITRGQLRQIAERKMEDLNANDVDAAMKIIAGTAKNMGIDIAE</sequence>
<dbReference type="PROSITE" id="PS00359">
    <property type="entry name" value="RIBOSOMAL_L11"/>
    <property type="match status" value="1"/>
</dbReference>
<dbReference type="InterPro" id="IPR006519">
    <property type="entry name" value="Ribosomal_uL11_bac-typ"/>
</dbReference>
<dbReference type="SUPFAM" id="SSF46906">
    <property type="entry name" value="Ribosomal protein L11, C-terminal domain"/>
    <property type="match status" value="1"/>
</dbReference>
<keyword evidence="3 7" id="KW-0699">rRNA-binding</keyword>
<feature type="domain" description="Large ribosomal subunit protein uL11 N-terminal" evidence="11">
    <location>
        <begin position="9"/>
        <end position="66"/>
    </location>
</feature>
<evidence type="ECO:0000259" key="11">
    <source>
        <dbReference type="Pfam" id="PF03946"/>
    </source>
</evidence>